<protein>
    <submittedName>
        <fullName evidence="1">Uncharacterized protein</fullName>
    </submittedName>
</protein>
<accession>A0A3G5A121</accession>
<proteinExistence type="predicted"/>
<name>A0A3G5A121_9VIRU</name>
<evidence type="ECO:0000313" key="1">
    <source>
        <dbReference type="EMBL" id="AYV80907.1"/>
    </source>
</evidence>
<sequence length="745" mass="83805">MSSQGRQDSIRQTRHELAPFFGNHGGAELFIKLFIEPTVNYETAINGADANSIINNNPYAYQFLKAESYGRKDPASDNDIHSQVVDFLAEVAKFHRTIDPPAQALPHAPSPPESKILWDDVFMKWKDPDFTENAKIFYRKYLQFMTIDTAGADAVIPEAKYGDQTIMNQPQKRVNLLKTNSFGGPRTNPMTPATELIAPCPKFTNLIPQVPNTVKKMWFTDAAGQQVSLIDPLADALKEFYCKTYKFGGTFTIGAAAINIKPNWNPASKYEVFNINIDKFTRKRFFKIMSEIKKPPKVEGPVFSLADKNIWHVDESNRLYKEENGTKVYYDEDSDASKRIMTAEFKCYSTLANASVDKCNFYVNQCLLRSDPESLSNCTEYWKNHDFYKATKDEIKDMHPMVAVRTLQKFGFRVKKMEDPECKMQVKKFESVDHWLKTVLTKGDWQKPDPNNAAGGKFQNTIEDNENLLNYLKLVVEYVNANPAVLNGKEFAAKTSEAIGRVKQSDLAVRLGIQMAKVPASRYQGMYDYSMLQSHVGSFRSQVPRNPLAGSFGGPGSRSSFGSFGSEIGIGMPFQLGGVPNIDSYIRRVESNSISGASALQALIDSRITDLKNRGIFIDLDDQTSIVKKIDTMKKIEDELISTAMILDAYSKIQYLFPGNRSEMLSMDKVKAFVEKYKDLVSTQANEETALVKIYGALEKLLVGQSDDFVDQGYETLGSVGFNTTEISKQTVNPFDALNKRPPCF</sequence>
<dbReference type="EMBL" id="MK072252">
    <property type="protein sequence ID" value="AYV80907.1"/>
    <property type="molecule type" value="Genomic_DNA"/>
</dbReference>
<reference evidence="1" key="1">
    <citation type="submission" date="2018-10" db="EMBL/GenBank/DDBJ databases">
        <title>Hidden diversity of soil giant viruses.</title>
        <authorList>
            <person name="Schulz F."/>
            <person name="Alteio L."/>
            <person name="Goudeau D."/>
            <person name="Ryan E.M."/>
            <person name="Malmstrom R.R."/>
            <person name="Blanchard J."/>
            <person name="Woyke T."/>
        </authorList>
    </citation>
    <scope>NUCLEOTIDE SEQUENCE</scope>
    <source>
        <strain evidence="1">HAV1</strain>
    </source>
</reference>
<gene>
    <name evidence="1" type="ORF">Harvfovirus10_5</name>
</gene>
<organism evidence="1">
    <name type="scientific">Harvfovirus sp</name>
    <dbReference type="NCBI Taxonomy" id="2487768"/>
    <lineage>
        <taxon>Viruses</taxon>
        <taxon>Varidnaviria</taxon>
        <taxon>Bamfordvirae</taxon>
        <taxon>Nucleocytoviricota</taxon>
        <taxon>Megaviricetes</taxon>
        <taxon>Imitervirales</taxon>
        <taxon>Mimiviridae</taxon>
        <taxon>Klosneuvirinae</taxon>
    </lineage>
</organism>